<sequence>MKCDTRIVCGVCQKNVSRKCWLRHIKNAHNYLAWIEGETPLDINDENAVYNHLSAINEKIPSGLLCQKMCKT</sequence>
<feature type="non-terminal residue" evidence="1">
    <location>
        <position position="72"/>
    </location>
</feature>
<reference evidence="1 2" key="1">
    <citation type="submission" date="2017-07" db="EMBL/GenBank/DDBJ databases">
        <authorList>
            <person name="Talla V."/>
            <person name="Backstrom N."/>
        </authorList>
    </citation>
    <scope>NUCLEOTIDE SEQUENCE [LARGE SCALE GENOMIC DNA]</scope>
</reference>
<evidence type="ECO:0000313" key="2">
    <source>
        <dbReference type="Proteomes" id="UP000324832"/>
    </source>
</evidence>
<proteinExistence type="predicted"/>
<gene>
    <name evidence="1" type="ORF">LSINAPIS_LOCUS4432</name>
</gene>
<keyword evidence="2" id="KW-1185">Reference proteome</keyword>
<organism evidence="1 2">
    <name type="scientific">Leptidea sinapis</name>
    <dbReference type="NCBI Taxonomy" id="189913"/>
    <lineage>
        <taxon>Eukaryota</taxon>
        <taxon>Metazoa</taxon>
        <taxon>Ecdysozoa</taxon>
        <taxon>Arthropoda</taxon>
        <taxon>Hexapoda</taxon>
        <taxon>Insecta</taxon>
        <taxon>Pterygota</taxon>
        <taxon>Neoptera</taxon>
        <taxon>Endopterygota</taxon>
        <taxon>Lepidoptera</taxon>
        <taxon>Glossata</taxon>
        <taxon>Ditrysia</taxon>
        <taxon>Papilionoidea</taxon>
        <taxon>Pieridae</taxon>
        <taxon>Dismorphiinae</taxon>
        <taxon>Leptidea</taxon>
    </lineage>
</organism>
<dbReference type="Proteomes" id="UP000324832">
    <property type="component" value="Unassembled WGS sequence"/>
</dbReference>
<name>A0A5E4Q2Y9_9NEOP</name>
<accession>A0A5E4Q2Y9</accession>
<dbReference type="AlphaFoldDB" id="A0A5E4Q2Y9"/>
<dbReference type="EMBL" id="FZQP02001127">
    <property type="protein sequence ID" value="VVC91874.1"/>
    <property type="molecule type" value="Genomic_DNA"/>
</dbReference>
<protein>
    <submittedName>
        <fullName evidence="1">Uncharacterized protein</fullName>
    </submittedName>
</protein>
<evidence type="ECO:0000313" key="1">
    <source>
        <dbReference type="EMBL" id="VVC91874.1"/>
    </source>
</evidence>